<gene>
    <name evidence="7" type="ORF">GCM10010094_20700</name>
</gene>
<keyword evidence="6" id="KW-0411">Iron-sulfur</keyword>
<name>A0A917VBK8_9ACTN</name>
<dbReference type="EMBL" id="BMPQ01000004">
    <property type="protein sequence ID" value="GGK60187.1"/>
    <property type="molecule type" value="Genomic_DNA"/>
</dbReference>
<accession>A0A917VBK8</accession>
<proteinExistence type="predicted"/>
<evidence type="ECO:0000256" key="5">
    <source>
        <dbReference type="ARBA" id="ARBA00023004"/>
    </source>
</evidence>
<dbReference type="GO" id="GO:0046872">
    <property type="term" value="F:metal ion binding"/>
    <property type="evidence" value="ECO:0007669"/>
    <property type="project" value="UniProtKB-KW"/>
</dbReference>
<dbReference type="GO" id="GO:0016491">
    <property type="term" value="F:oxidoreductase activity"/>
    <property type="evidence" value="ECO:0007669"/>
    <property type="project" value="TreeGrafter"/>
</dbReference>
<keyword evidence="2" id="KW-0285">Flavoprotein</keyword>
<keyword evidence="4" id="KW-0479">Metal-binding</keyword>
<keyword evidence="3" id="KW-0001">2Fe-2S</keyword>
<reference evidence="7" key="2">
    <citation type="submission" date="2020-09" db="EMBL/GenBank/DDBJ databases">
        <authorList>
            <person name="Sun Q."/>
            <person name="Ohkuma M."/>
        </authorList>
    </citation>
    <scope>NUCLEOTIDE SEQUENCE</scope>
    <source>
        <strain evidence="7">JCM 3035</strain>
    </source>
</reference>
<evidence type="ECO:0000256" key="2">
    <source>
        <dbReference type="ARBA" id="ARBA00022630"/>
    </source>
</evidence>
<dbReference type="Gene3D" id="3.40.50.80">
    <property type="entry name" value="Nucleotide-binding domain of ferredoxin-NADP reductase (FNR) module"/>
    <property type="match status" value="1"/>
</dbReference>
<dbReference type="InterPro" id="IPR050415">
    <property type="entry name" value="MRET"/>
</dbReference>
<protein>
    <submittedName>
        <fullName evidence="7">Uncharacterized protein</fullName>
    </submittedName>
</protein>
<comment type="cofactor">
    <cofactor evidence="1">
        <name>FAD</name>
        <dbReference type="ChEBI" id="CHEBI:57692"/>
    </cofactor>
</comment>
<keyword evidence="8" id="KW-1185">Reference proteome</keyword>
<evidence type="ECO:0000313" key="8">
    <source>
        <dbReference type="Proteomes" id="UP000637788"/>
    </source>
</evidence>
<dbReference type="Proteomes" id="UP000637788">
    <property type="component" value="Unassembled WGS sequence"/>
</dbReference>
<dbReference type="GO" id="GO:0051537">
    <property type="term" value="F:2 iron, 2 sulfur cluster binding"/>
    <property type="evidence" value="ECO:0007669"/>
    <property type="project" value="UniProtKB-KW"/>
</dbReference>
<organism evidence="7 8">
    <name type="scientific">Streptomyces flaveus</name>
    <dbReference type="NCBI Taxonomy" id="66370"/>
    <lineage>
        <taxon>Bacteria</taxon>
        <taxon>Bacillati</taxon>
        <taxon>Actinomycetota</taxon>
        <taxon>Actinomycetes</taxon>
        <taxon>Kitasatosporales</taxon>
        <taxon>Streptomycetaceae</taxon>
        <taxon>Streptomyces</taxon>
        <taxon>Streptomyces aurantiacus group</taxon>
    </lineage>
</organism>
<sequence>MTWTEAVVVSHSLMTPDTAVIDLAPGERPELPAYTAGAHIDVQTGSGRLRISPPRNRFPLVTARRHLLFADGIGITSLLAMVHQLDAEGGDYTLHYCARSRTHAAFVPQLKERFGNDRAATQPDAAGVRQRPRGIRRYGLDHLRRRGVNGV</sequence>
<evidence type="ECO:0000256" key="6">
    <source>
        <dbReference type="ARBA" id="ARBA00023014"/>
    </source>
</evidence>
<evidence type="ECO:0000256" key="1">
    <source>
        <dbReference type="ARBA" id="ARBA00001974"/>
    </source>
</evidence>
<evidence type="ECO:0000313" key="7">
    <source>
        <dbReference type="EMBL" id="GGK60187.1"/>
    </source>
</evidence>
<dbReference type="AlphaFoldDB" id="A0A917VBK8"/>
<dbReference type="RefSeq" id="WP_246567536.1">
    <property type="nucleotide sequence ID" value="NZ_BMPQ01000004.1"/>
</dbReference>
<keyword evidence="5" id="KW-0408">Iron</keyword>
<evidence type="ECO:0000256" key="3">
    <source>
        <dbReference type="ARBA" id="ARBA00022714"/>
    </source>
</evidence>
<dbReference type="PANTHER" id="PTHR47354">
    <property type="entry name" value="NADH OXIDOREDUCTASE HCR"/>
    <property type="match status" value="1"/>
</dbReference>
<dbReference type="PANTHER" id="PTHR47354:SF1">
    <property type="entry name" value="CARNITINE MONOOXYGENASE REDUCTASE SUBUNIT"/>
    <property type="match status" value="1"/>
</dbReference>
<evidence type="ECO:0000256" key="4">
    <source>
        <dbReference type="ARBA" id="ARBA00022723"/>
    </source>
</evidence>
<dbReference type="InterPro" id="IPR017938">
    <property type="entry name" value="Riboflavin_synthase-like_b-brl"/>
</dbReference>
<dbReference type="SUPFAM" id="SSF52343">
    <property type="entry name" value="Ferredoxin reductase-like, C-terminal NADP-linked domain"/>
    <property type="match status" value="1"/>
</dbReference>
<comment type="caution">
    <text evidence="7">The sequence shown here is derived from an EMBL/GenBank/DDBJ whole genome shotgun (WGS) entry which is preliminary data.</text>
</comment>
<dbReference type="InterPro" id="IPR039261">
    <property type="entry name" value="FNR_nucleotide-bd"/>
</dbReference>
<reference evidence="7" key="1">
    <citation type="journal article" date="2014" name="Int. J. Syst. Evol. Microbiol.">
        <title>Complete genome sequence of Corynebacterium casei LMG S-19264T (=DSM 44701T), isolated from a smear-ripened cheese.</title>
        <authorList>
            <consortium name="US DOE Joint Genome Institute (JGI-PGF)"/>
            <person name="Walter F."/>
            <person name="Albersmeier A."/>
            <person name="Kalinowski J."/>
            <person name="Ruckert C."/>
        </authorList>
    </citation>
    <scope>NUCLEOTIDE SEQUENCE</scope>
    <source>
        <strain evidence="7">JCM 3035</strain>
    </source>
</reference>
<dbReference type="SUPFAM" id="SSF63380">
    <property type="entry name" value="Riboflavin synthase domain-like"/>
    <property type="match status" value="1"/>
</dbReference>